<dbReference type="GO" id="GO:0003723">
    <property type="term" value="F:RNA binding"/>
    <property type="evidence" value="ECO:0007669"/>
    <property type="project" value="InterPro"/>
</dbReference>
<evidence type="ECO:0000313" key="6">
    <source>
        <dbReference type="Proteomes" id="UP000277580"/>
    </source>
</evidence>
<sequence length="271" mass="29457">MKFTASSSLLSLLPTLLLLVDPSSALVLSKRANTPLLSSIASTNTRPQDSSKSTPKYTIEVPRVSQAWCGHTPPAENFTTRPMALPTDAVKHPGSLLFTDAMIRNTLEKAAAVAVNGQALQFGFNKYPRTFKNENRAEWLPRGPMIAGAPGELYEFPIMPSGDPPTMTAGVQAPAGKQGPFRVIYSVSGENPKVFRFYGVTEHPPHSPRDTILCPSNKQAVPSKGNPSQMSSKQLSDAGKKSAQRIVGQRAETSNWNVKRQLKHRPVQARV</sequence>
<proteinExistence type="predicted"/>
<accession>A0A3N4KC11</accession>
<name>A0A3N4KC11_9PEZI</name>
<dbReference type="InterPro" id="IPR016191">
    <property type="entry name" value="Ribonuclease/ribotoxin"/>
</dbReference>
<feature type="compositionally biased region" description="Basic residues" evidence="3">
    <location>
        <begin position="260"/>
        <end position="271"/>
    </location>
</feature>
<evidence type="ECO:0000256" key="1">
    <source>
        <dbReference type="ARBA" id="ARBA00022722"/>
    </source>
</evidence>
<dbReference type="OrthoDB" id="10302313at2759"/>
<organism evidence="5 6">
    <name type="scientific">Morchella conica CCBAS932</name>
    <dbReference type="NCBI Taxonomy" id="1392247"/>
    <lineage>
        <taxon>Eukaryota</taxon>
        <taxon>Fungi</taxon>
        <taxon>Dikarya</taxon>
        <taxon>Ascomycota</taxon>
        <taxon>Pezizomycotina</taxon>
        <taxon>Pezizomycetes</taxon>
        <taxon>Pezizales</taxon>
        <taxon>Morchellaceae</taxon>
        <taxon>Morchella</taxon>
    </lineage>
</organism>
<keyword evidence="6" id="KW-1185">Reference proteome</keyword>
<reference evidence="5 6" key="1">
    <citation type="journal article" date="2018" name="Nat. Ecol. Evol.">
        <title>Pezizomycetes genomes reveal the molecular basis of ectomycorrhizal truffle lifestyle.</title>
        <authorList>
            <person name="Murat C."/>
            <person name="Payen T."/>
            <person name="Noel B."/>
            <person name="Kuo A."/>
            <person name="Morin E."/>
            <person name="Chen J."/>
            <person name="Kohler A."/>
            <person name="Krizsan K."/>
            <person name="Balestrini R."/>
            <person name="Da Silva C."/>
            <person name="Montanini B."/>
            <person name="Hainaut M."/>
            <person name="Levati E."/>
            <person name="Barry K.W."/>
            <person name="Belfiori B."/>
            <person name="Cichocki N."/>
            <person name="Clum A."/>
            <person name="Dockter R.B."/>
            <person name="Fauchery L."/>
            <person name="Guy J."/>
            <person name="Iotti M."/>
            <person name="Le Tacon F."/>
            <person name="Lindquist E.A."/>
            <person name="Lipzen A."/>
            <person name="Malagnac F."/>
            <person name="Mello A."/>
            <person name="Molinier V."/>
            <person name="Miyauchi S."/>
            <person name="Poulain J."/>
            <person name="Riccioni C."/>
            <person name="Rubini A."/>
            <person name="Sitrit Y."/>
            <person name="Splivallo R."/>
            <person name="Traeger S."/>
            <person name="Wang M."/>
            <person name="Zifcakova L."/>
            <person name="Wipf D."/>
            <person name="Zambonelli A."/>
            <person name="Paolocci F."/>
            <person name="Nowrousian M."/>
            <person name="Ottonello S."/>
            <person name="Baldrian P."/>
            <person name="Spatafora J.W."/>
            <person name="Henrissat B."/>
            <person name="Nagy L.G."/>
            <person name="Aury J.M."/>
            <person name="Wincker P."/>
            <person name="Grigoriev I.V."/>
            <person name="Bonfante P."/>
            <person name="Martin F.M."/>
        </authorList>
    </citation>
    <scope>NUCLEOTIDE SEQUENCE [LARGE SCALE GENOMIC DNA]</scope>
    <source>
        <strain evidence="5 6">CCBAS932</strain>
    </source>
</reference>
<feature type="signal peptide" evidence="4">
    <location>
        <begin position="1"/>
        <end position="25"/>
    </location>
</feature>
<dbReference type="AlphaFoldDB" id="A0A3N4KC11"/>
<keyword evidence="1" id="KW-0540">Nuclease</keyword>
<feature type="region of interest" description="Disordered" evidence="3">
    <location>
        <begin position="217"/>
        <end position="271"/>
    </location>
</feature>
<dbReference type="InParanoid" id="A0A3N4KC11"/>
<dbReference type="InterPro" id="IPR000026">
    <property type="entry name" value="N1-like"/>
</dbReference>
<dbReference type="Proteomes" id="UP000277580">
    <property type="component" value="Unassembled WGS sequence"/>
</dbReference>
<keyword evidence="2" id="KW-0378">Hydrolase</keyword>
<gene>
    <name evidence="5" type="ORF">P167DRAFT_579891</name>
</gene>
<dbReference type="GO" id="GO:0004521">
    <property type="term" value="F:RNA endonuclease activity"/>
    <property type="evidence" value="ECO:0007669"/>
    <property type="project" value="InterPro"/>
</dbReference>
<evidence type="ECO:0000256" key="2">
    <source>
        <dbReference type="ARBA" id="ARBA00022801"/>
    </source>
</evidence>
<dbReference type="SUPFAM" id="SSF53933">
    <property type="entry name" value="Microbial ribonucleases"/>
    <property type="match status" value="1"/>
</dbReference>
<dbReference type="Gene3D" id="3.10.450.30">
    <property type="entry name" value="Microbial ribonucleases"/>
    <property type="match status" value="1"/>
</dbReference>
<feature type="compositionally biased region" description="Polar residues" evidence="3">
    <location>
        <begin position="217"/>
        <end position="235"/>
    </location>
</feature>
<keyword evidence="4" id="KW-0732">Signal</keyword>
<dbReference type="Pfam" id="PF00545">
    <property type="entry name" value="Ribonuclease"/>
    <property type="match status" value="1"/>
</dbReference>
<dbReference type="EMBL" id="ML119209">
    <property type="protein sequence ID" value="RPB06889.1"/>
    <property type="molecule type" value="Genomic_DNA"/>
</dbReference>
<feature type="chain" id="PRO_5018059042" evidence="4">
    <location>
        <begin position="26"/>
        <end position="271"/>
    </location>
</feature>
<protein>
    <submittedName>
        <fullName evidence="5">Uncharacterized protein</fullName>
    </submittedName>
</protein>
<evidence type="ECO:0000256" key="3">
    <source>
        <dbReference type="SAM" id="MobiDB-lite"/>
    </source>
</evidence>
<evidence type="ECO:0000313" key="5">
    <source>
        <dbReference type="EMBL" id="RPB06889.1"/>
    </source>
</evidence>
<dbReference type="GO" id="GO:0016787">
    <property type="term" value="F:hydrolase activity"/>
    <property type="evidence" value="ECO:0007669"/>
    <property type="project" value="UniProtKB-KW"/>
</dbReference>
<evidence type="ECO:0000256" key="4">
    <source>
        <dbReference type="SAM" id="SignalP"/>
    </source>
</evidence>